<dbReference type="AlphaFoldDB" id="A0AAN9Y941"/>
<keyword evidence="2" id="KW-1185">Reference proteome</keyword>
<accession>A0AAN9Y941</accession>
<gene>
    <name evidence="1" type="ORF">V9T40_005929</name>
</gene>
<dbReference type="EMBL" id="JBBCAQ010000003">
    <property type="protein sequence ID" value="KAK7604743.1"/>
    <property type="molecule type" value="Genomic_DNA"/>
</dbReference>
<sequence length="84" mass="9357">MGRYSIPMCQKKLQLHEDCRPTSDESVNSTVTYLDGQVVSLYNVHMIMCPCADGLTCDKTTGKCADFDAAPSFNDLYDQQVLLD</sequence>
<evidence type="ECO:0000313" key="1">
    <source>
        <dbReference type="EMBL" id="KAK7604743.1"/>
    </source>
</evidence>
<name>A0AAN9Y941_9HEMI</name>
<proteinExistence type="predicted"/>
<dbReference type="Gene3D" id="2.10.80.10">
    <property type="entry name" value="Lipase, subunit A"/>
    <property type="match status" value="1"/>
</dbReference>
<dbReference type="Proteomes" id="UP001367676">
    <property type="component" value="Unassembled WGS sequence"/>
</dbReference>
<protein>
    <recommendedName>
        <fullName evidence="3">Astakine</fullName>
    </recommendedName>
</protein>
<evidence type="ECO:0000313" key="2">
    <source>
        <dbReference type="Proteomes" id="UP001367676"/>
    </source>
</evidence>
<reference evidence="1 2" key="1">
    <citation type="submission" date="2024-03" db="EMBL/GenBank/DDBJ databases">
        <title>Adaptation during the transition from Ophiocordyceps entomopathogen to insect associate is accompanied by gene loss and intensified selection.</title>
        <authorList>
            <person name="Ward C.M."/>
            <person name="Onetto C.A."/>
            <person name="Borneman A.R."/>
        </authorList>
    </citation>
    <scope>NUCLEOTIDE SEQUENCE [LARGE SCALE GENOMIC DNA]</scope>
    <source>
        <strain evidence="1">AWRI1</strain>
        <tissue evidence="1">Single Adult Female</tissue>
    </source>
</reference>
<organism evidence="1 2">
    <name type="scientific">Parthenolecanium corni</name>
    <dbReference type="NCBI Taxonomy" id="536013"/>
    <lineage>
        <taxon>Eukaryota</taxon>
        <taxon>Metazoa</taxon>
        <taxon>Ecdysozoa</taxon>
        <taxon>Arthropoda</taxon>
        <taxon>Hexapoda</taxon>
        <taxon>Insecta</taxon>
        <taxon>Pterygota</taxon>
        <taxon>Neoptera</taxon>
        <taxon>Paraneoptera</taxon>
        <taxon>Hemiptera</taxon>
        <taxon>Sternorrhyncha</taxon>
        <taxon>Coccoidea</taxon>
        <taxon>Coccidae</taxon>
        <taxon>Parthenolecanium</taxon>
    </lineage>
</organism>
<evidence type="ECO:0008006" key="3">
    <source>
        <dbReference type="Google" id="ProtNLM"/>
    </source>
</evidence>
<comment type="caution">
    <text evidence="1">The sequence shown here is derived from an EMBL/GenBank/DDBJ whole genome shotgun (WGS) entry which is preliminary data.</text>
</comment>